<evidence type="ECO:0000256" key="1">
    <source>
        <dbReference type="ARBA" id="ARBA00001966"/>
    </source>
</evidence>
<dbReference type="GO" id="GO:0051536">
    <property type="term" value="F:iron-sulfur cluster binding"/>
    <property type="evidence" value="ECO:0007669"/>
    <property type="project" value="UniProtKB-KW"/>
</dbReference>
<keyword evidence="8" id="KW-1185">Reference proteome</keyword>
<keyword evidence="2" id="KW-0949">S-adenosyl-L-methionine</keyword>
<protein>
    <submittedName>
        <fullName evidence="7">Radical SAM protein</fullName>
    </submittedName>
</protein>
<dbReference type="PROSITE" id="PS51918">
    <property type="entry name" value="RADICAL_SAM"/>
    <property type="match status" value="1"/>
</dbReference>
<dbReference type="PANTHER" id="PTHR43409:SF4">
    <property type="entry name" value="RADICAL SAM SUPERFAMILY PROTEIN"/>
    <property type="match status" value="1"/>
</dbReference>
<keyword evidence="4" id="KW-0408">Iron</keyword>
<name>A0A9Y2AK26_9FIRM</name>
<keyword evidence="5" id="KW-0411">Iron-sulfur</keyword>
<dbReference type="AlphaFoldDB" id="A0A9Y2AK26"/>
<comment type="cofactor">
    <cofactor evidence="1">
        <name>[4Fe-4S] cluster</name>
        <dbReference type="ChEBI" id="CHEBI:49883"/>
    </cofactor>
</comment>
<evidence type="ECO:0000256" key="5">
    <source>
        <dbReference type="ARBA" id="ARBA00023014"/>
    </source>
</evidence>
<evidence type="ECO:0000256" key="4">
    <source>
        <dbReference type="ARBA" id="ARBA00023004"/>
    </source>
</evidence>
<evidence type="ECO:0000259" key="6">
    <source>
        <dbReference type="PROSITE" id="PS51918"/>
    </source>
</evidence>
<feature type="domain" description="Radical SAM core" evidence="6">
    <location>
        <begin position="9"/>
        <end position="241"/>
    </location>
</feature>
<organism evidence="7 8">
    <name type="scientific">Selenobaculum gibii</name>
    <dbReference type="NCBI Taxonomy" id="3054208"/>
    <lineage>
        <taxon>Bacteria</taxon>
        <taxon>Bacillati</taxon>
        <taxon>Bacillota</taxon>
        <taxon>Negativicutes</taxon>
        <taxon>Selenomonadales</taxon>
        <taxon>Selenomonadaceae</taxon>
        <taxon>Selenobaculum</taxon>
    </lineage>
</organism>
<dbReference type="Pfam" id="PF04055">
    <property type="entry name" value="Radical_SAM"/>
    <property type="match status" value="1"/>
</dbReference>
<reference evidence="7" key="1">
    <citation type="submission" date="2023-03" db="EMBL/GenBank/DDBJ databases">
        <title>Selenobaculum gbiensis gen. nov. sp. nov., a new bacterium isolated from the gut microbiota of IBD patient.</title>
        <authorList>
            <person name="Yeo S."/>
            <person name="Park H."/>
            <person name="Huh C.S."/>
        </authorList>
    </citation>
    <scope>NUCLEOTIDE SEQUENCE</scope>
    <source>
        <strain evidence="7">ICN-92133</strain>
    </source>
</reference>
<dbReference type="SFLD" id="SFLDG01095">
    <property type="entry name" value="Uncharacterised_Radical_SAM_Su"/>
    <property type="match status" value="1"/>
</dbReference>
<dbReference type="SFLD" id="SFLDG01082">
    <property type="entry name" value="B12-binding_domain_containing"/>
    <property type="match status" value="1"/>
</dbReference>
<dbReference type="SUPFAM" id="SSF102114">
    <property type="entry name" value="Radical SAM enzymes"/>
    <property type="match status" value="1"/>
</dbReference>
<dbReference type="PANTHER" id="PTHR43409">
    <property type="entry name" value="ANAEROBIC MAGNESIUM-PROTOPORPHYRIN IX MONOMETHYL ESTER CYCLASE-RELATED"/>
    <property type="match status" value="1"/>
</dbReference>
<dbReference type="InterPro" id="IPR007197">
    <property type="entry name" value="rSAM"/>
</dbReference>
<dbReference type="GO" id="GO:0003824">
    <property type="term" value="F:catalytic activity"/>
    <property type="evidence" value="ECO:0007669"/>
    <property type="project" value="InterPro"/>
</dbReference>
<dbReference type="KEGG" id="sgbi:P3F81_04270"/>
<evidence type="ECO:0000256" key="2">
    <source>
        <dbReference type="ARBA" id="ARBA00022691"/>
    </source>
</evidence>
<dbReference type="Proteomes" id="UP001243623">
    <property type="component" value="Chromosome"/>
</dbReference>
<dbReference type="SFLD" id="SFLDS00029">
    <property type="entry name" value="Radical_SAM"/>
    <property type="match status" value="1"/>
</dbReference>
<dbReference type="InterPro" id="IPR058240">
    <property type="entry name" value="rSAM_sf"/>
</dbReference>
<evidence type="ECO:0000256" key="3">
    <source>
        <dbReference type="ARBA" id="ARBA00022723"/>
    </source>
</evidence>
<evidence type="ECO:0000313" key="7">
    <source>
        <dbReference type="EMBL" id="WIW71528.1"/>
    </source>
</evidence>
<sequence>MHYTGTIYRPPVEADSLLLQVTVGCAHNKCTFCSMYKDVNFSIERLEQIEKDLMEARTYHDRVERVFLVNGDAFVLNADYLKAIATKIRDYFPECKTITMYASIQNIKAKRDEELIELRRLGINDLYVGLESGSSDVVTRINKGHSIQEAKEQLERLNNANINHMALLMLGVAGKGKGVENAKLTAELLNITKPKLVWVGTLGVIAGTKLQEEIIAGRFEEATEIENLIEEKTLIEEIQLKNIPFYGVHNTNAIPLAGMLPRDKEKMLMILEDGINDFDEDAFKKTFKRIPR</sequence>
<dbReference type="InterPro" id="IPR006638">
    <property type="entry name" value="Elp3/MiaA/NifB-like_rSAM"/>
</dbReference>
<dbReference type="RefSeq" id="WP_147667905.1">
    <property type="nucleotide sequence ID" value="NZ_CP120678.1"/>
</dbReference>
<dbReference type="EMBL" id="CP120678">
    <property type="protein sequence ID" value="WIW71528.1"/>
    <property type="molecule type" value="Genomic_DNA"/>
</dbReference>
<dbReference type="GO" id="GO:0046872">
    <property type="term" value="F:metal ion binding"/>
    <property type="evidence" value="ECO:0007669"/>
    <property type="project" value="UniProtKB-KW"/>
</dbReference>
<accession>A0A9Y2AK26</accession>
<proteinExistence type="predicted"/>
<keyword evidence="3" id="KW-0479">Metal-binding</keyword>
<dbReference type="InterPro" id="IPR051198">
    <property type="entry name" value="BchE-like"/>
</dbReference>
<dbReference type="InterPro" id="IPR013785">
    <property type="entry name" value="Aldolase_TIM"/>
</dbReference>
<dbReference type="Gene3D" id="3.20.20.70">
    <property type="entry name" value="Aldolase class I"/>
    <property type="match status" value="1"/>
</dbReference>
<evidence type="ECO:0000313" key="8">
    <source>
        <dbReference type="Proteomes" id="UP001243623"/>
    </source>
</evidence>
<dbReference type="SMART" id="SM00729">
    <property type="entry name" value="Elp3"/>
    <property type="match status" value="1"/>
</dbReference>
<gene>
    <name evidence="7" type="ORF">P3F81_04270</name>
</gene>
<dbReference type="CDD" id="cd01335">
    <property type="entry name" value="Radical_SAM"/>
    <property type="match status" value="1"/>
</dbReference>